<dbReference type="AlphaFoldDB" id="A0A7K1XU52"/>
<dbReference type="EMBL" id="WVHS01000001">
    <property type="protein sequence ID" value="MXV14543.1"/>
    <property type="molecule type" value="Genomic_DNA"/>
</dbReference>
<dbReference type="Proteomes" id="UP000451233">
    <property type="component" value="Unassembled WGS sequence"/>
</dbReference>
<reference evidence="2 3" key="1">
    <citation type="submission" date="2019-11" db="EMBL/GenBank/DDBJ databases">
        <title>Pedobacter sp. HMF7056 Genome sequencing and assembly.</title>
        <authorList>
            <person name="Kang H."/>
            <person name="Kim H."/>
            <person name="Joh K."/>
        </authorList>
    </citation>
    <scope>NUCLEOTIDE SEQUENCE [LARGE SCALE GENOMIC DNA]</scope>
    <source>
        <strain evidence="2 3">HMF7056</strain>
    </source>
</reference>
<evidence type="ECO:0000313" key="3">
    <source>
        <dbReference type="Proteomes" id="UP000451233"/>
    </source>
</evidence>
<name>A0A7K1XU52_9SPHI</name>
<organism evidence="2 3">
    <name type="scientific">Hufsiella ginkgonis</name>
    <dbReference type="NCBI Taxonomy" id="2695274"/>
    <lineage>
        <taxon>Bacteria</taxon>
        <taxon>Pseudomonadati</taxon>
        <taxon>Bacteroidota</taxon>
        <taxon>Sphingobacteriia</taxon>
        <taxon>Sphingobacteriales</taxon>
        <taxon>Sphingobacteriaceae</taxon>
        <taxon>Hufsiella</taxon>
    </lineage>
</organism>
<dbReference type="Pfam" id="PF19404">
    <property type="entry name" value="DUF5977"/>
    <property type="match status" value="1"/>
</dbReference>
<proteinExistence type="predicted"/>
<keyword evidence="3" id="KW-1185">Reference proteome</keyword>
<dbReference type="RefSeq" id="WP_160905508.1">
    <property type="nucleotide sequence ID" value="NZ_WVHS01000001.1"/>
</dbReference>
<sequence length="1163" mass="129553">MVRGLPDEDANGYFGSTMGAQIEGTLTPAIIYSIIDNTKDAEPDLFYFSMNGMTGKFVFDKNKNPVMLPDNGVKILNSPFKQELGVNGWILSDLAGNRFLFGTDAGSIEAESTVIHGENTNQTLPTYNSSWMLRNIITSDGRETITYNYETGGQITTTNYRFLKKYRSRITSTFNRGLYFLGMPIIQSSTASDHSFVDTHVWNNNIDVTIAEPKYLSSIVSSDRSAYFSYLSANDRKDLLNGRVLEKIELRNNLNQTINTYKLFQTYFISPQAPTVPPPEFYRLRLDSICTLSSQSQLLPLYRFGYNSTVLPTRTSVEMDHWGYYNYYGQPNRNPFPNFPDELIRQPTPERAQGSMLERITYAAGGYKKFVFELNQYHDLQNNITANAGGLRVALVIDVPGLALPPVVARYKYTDASGKSTGMLLNQLPVYTQYIDHDQSMLPYLNSAIFEPVFAPNQTIYSIVSQQKGCLVYPVPMKSNLMAIVGTTLANFMGVGSSFSSTMYGPFIIQSNISLNNLFDTDGSVVGYSEVTVDNGKEGKTVNKFTDVDDYPDYSGQMRVDHNYNVVKRLLPNASPYTPATSYAFARGKLKESLVYDSRSVLLKRVTNTYGFHSLADSVRALRCAIGKISVFNGSNWQTYTNTYFNIGYYFHVSKSLLLISTKEEHFLPGNGMVETGTAYTYHAAIPALVTKLESTNSDGLVSSTNYKYVIDKSLVGYTEQAHVDGANQLYANGRYGILLEQTQINNGLTTGIKKTGFKTVTINSRQLTLPEVIYEGDGRGVRETTRFEKYDEFGNVMQAAVPGGSRMTTVWDSYHLAPVAECQNAALTDVFFEDFETLPGATSLNAFTGDKYWAGDYTLNFTPQGIGPHKLSYWYRENGTWRFSGYVPYTGTSASLTAGDAIDQVRVAPYESAMVSYTYDAVQGVSSVTDDKAKITRFSYDDFNRLTLVRDEKGNILKQQGYYYHTKPVDEVYLNAEVTASYSKNDCAGGVGIPFNYTIPIGLYYSYASQQDADVQATADLAQNGQAVANQAGDCGVFARLEIVNNSTNYQGDPNDHTTVETADIYVRFYTNASFTTPASMPVATDVKLNISNFSTDEYGSSSNDYEVVYIVNANNSSVFLGNFTLSWVREFFSTYANHTITESSANTYSLLTYPGSKYLIQ</sequence>
<evidence type="ECO:0000259" key="1">
    <source>
        <dbReference type="Pfam" id="PF19404"/>
    </source>
</evidence>
<gene>
    <name evidence="2" type="ORF">GS398_04470</name>
</gene>
<feature type="domain" description="DUF5977" evidence="1">
    <location>
        <begin position="974"/>
        <end position="1036"/>
    </location>
</feature>
<dbReference type="InterPro" id="IPR046020">
    <property type="entry name" value="DUF5977"/>
</dbReference>
<protein>
    <recommendedName>
        <fullName evidence="1">DUF5977 domain-containing protein</fullName>
    </recommendedName>
</protein>
<comment type="caution">
    <text evidence="2">The sequence shown here is derived from an EMBL/GenBank/DDBJ whole genome shotgun (WGS) entry which is preliminary data.</text>
</comment>
<accession>A0A7K1XU52</accession>
<evidence type="ECO:0000313" key="2">
    <source>
        <dbReference type="EMBL" id="MXV14543.1"/>
    </source>
</evidence>